<dbReference type="InterPro" id="IPR016084">
    <property type="entry name" value="Haem_Oase-like_multi-hlx"/>
</dbReference>
<name>A0A7M2SQ56_9ACTN</name>
<dbReference type="CDD" id="cd19166">
    <property type="entry name" value="HemeO-bac"/>
    <property type="match status" value="1"/>
</dbReference>
<dbReference type="AlphaFoldDB" id="A0A7M2SQ56"/>
<dbReference type="GO" id="GO:0004392">
    <property type="term" value="F:heme oxygenase (decyclizing) activity"/>
    <property type="evidence" value="ECO:0007669"/>
    <property type="project" value="InterPro"/>
</dbReference>
<dbReference type="Gene3D" id="1.20.910.10">
    <property type="entry name" value="Heme oxygenase-like"/>
    <property type="match status" value="1"/>
</dbReference>
<dbReference type="InterPro" id="IPR016053">
    <property type="entry name" value="Haem_Oase-like"/>
</dbReference>
<dbReference type="RefSeq" id="WP_194046341.1">
    <property type="nucleotide sequence ID" value="NZ_CP063373.1"/>
</dbReference>
<dbReference type="KEGG" id="sfeu:IM697_09010"/>
<proteinExistence type="predicted"/>
<sequence>MTATAAGRLRAATRAWHDALESSDFALALRDGTLPLPRYVGQLAAFRDVWEALETELAELSHATCPEIARVWSPDFVKVPLLDADLRHFTASGAVPAALAAEATHAFADEIRRTSAADPPQLLGFLYVLEGSTLGARSLRPLVRAAYGLGAEGVAYYGSGDRDRWARLTARLDETLTDPALQSRVIAAAERAYRHTALVTRALSAGPGPVTRACPPDI</sequence>
<evidence type="ECO:0000313" key="2">
    <source>
        <dbReference type="Proteomes" id="UP000594205"/>
    </source>
</evidence>
<accession>A0A7M2SQ56</accession>
<dbReference type="EMBL" id="CP063373">
    <property type="protein sequence ID" value="QOV38497.1"/>
    <property type="molecule type" value="Genomic_DNA"/>
</dbReference>
<dbReference type="GO" id="GO:0006788">
    <property type="term" value="P:heme oxidation"/>
    <property type="evidence" value="ECO:0007669"/>
    <property type="project" value="InterPro"/>
</dbReference>
<keyword evidence="2" id="KW-1185">Reference proteome</keyword>
<reference evidence="1 2" key="1">
    <citation type="submission" date="2020-10" db="EMBL/GenBank/DDBJ databases">
        <title>Streptomyces ferrugineus complate genome analysis.</title>
        <authorList>
            <person name="Anwar N."/>
        </authorList>
    </citation>
    <scope>NUCLEOTIDE SEQUENCE [LARGE SCALE GENOMIC DNA]</scope>
    <source>
        <strain evidence="1 2">CCTCC AA2014009</strain>
    </source>
</reference>
<dbReference type="Proteomes" id="UP000594205">
    <property type="component" value="Chromosome"/>
</dbReference>
<gene>
    <name evidence="1" type="ORF">IM697_09010</name>
</gene>
<protein>
    <submittedName>
        <fullName evidence="1">Biliverdin-producing heme oxygenase</fullName>
    </submittedName>
</protein>
<dbReference type="Pfam" id="PF01126">
    <property type="entry name" value="Heme_oxygenase"/>
    <property type="match status" value="1"/>
</dbReference>
<evidence type="ECO:0000313" key="1">
    <source>
        <dbReference type="EMBL" id="QOV38497.1"/>
    </source>
</evidence>
<dbReference type="SUPFAM" id="SSF48613">
    <property type="entry name" value="Heme oxygenase-like"/>
    <property type="match status" value="1"/>
</dbReference>
<organism evidence="1 2">
    <name type="scientific">Streptomyces ferrugineus</name>
    <dbReference type="NCBI Taxonomy" id="1413221"/>
    <lineage>
        <taxon>Bacteria</taxon>
        <taxon>Bacillati</taxon>
        <taxon>Actinomycetota</taxon>
        <taxon>Actinomycetes</taxon>
        <taxon>Kitasatosporales</taxon>
        <taxon>Streptomycetaceae</taxon>
        <taxon>Streptomyces</taxon>
    </lineage>
</organism>